<proteinExistence type="inferred from homology"/>
<comment type="caution">
    <text evidence="3">The sequence shown here is derived from an EMBL/GenBank/DDBJ whole genome shotgun (WGS) entry which is preliminary data.</text>
</comment>
<dbReference type="InterPro" id="IPR038333">
    <property type="entry name" value="T1MK-like_N_sf"/>
</dbReference>
<reference evidence="3" key="2">
    <citation type="submission" date="2021-04" db="EMBL/GenBank/DDBJ databases">
        <authorList>
            <person name="Gilroy R."/>
        </authorList>
    </citation>
    <scope>NUCLEOTIDE SEQUENCE</scope>
    <source>
        <strain evidence="3">F6-6636</strain>
    </source>
</reference>
<evidence type="ECO:0000256" key="1">
    <source>
        <dbReference type="ARBA" id="ARBA00006594"/>
    </source>
</evidence>
<dbReference type="AlphaFoldDB" id="A0A948TK07"/>
<reference evidence="3" key="1">
    <citation type="journal article" date="2021" name="PeerJ">
        <title>Extensive microbial diversity within the chicken gut microbiome revealed by metagenomics and culture.</title>
        <authorList>
            <person name="Gilroy R."/>
            <person name="Ravi A."/>
            <person name="Getino M."/>
            <person name="Pursley I."/>
            <person name="Horton D.L."/>
            <person name="Alikhan N.F."/>
            <person name="Baker D."/>
            <person name="Gharbi K."/>
            <person name="Hall N."/>
            <person name="Watson M."/>
            <person name="Adriaenssens E.M."/>
            <person name="Foster-Nyarko E."/>
            <person name="Jarju S."/>
            <person name="Secka A."/>
            <person name="Antonio M."/>
            <person name="Oren A."/>
            <person name="Chaudhuri R.R."/>
            <person name="La Ragione R."/>
            <person name="Hildebrand F."/>
            <person name="Pallen M.J."/>
        </authorList>
    </citation>
    <scope>NUCLEOTIDE SEQUENCE</scope>
    <source>
        <strain evidence="3">F6-6636</strain>
    </source>
</reference>
<protein>
    <submittedName>
        <fullName evidence="3">Uncharacterized protein</fullName>
    </submittedName>
</protein>
<dbReference type="Gene3D" id="1.20.1260.30">
    <property type="match status" value="1"/>
</dbReference>
<evidence type="ECO:0000313" key="4">
    <source>
        <dbReference type="Proteomes" id="UP000777303"/>
    </source>
</evidence>
<accession>A0A948TK07</accession>
<dbReference type="EMBL" id="JAHLFS010000064">
    <property type="protein sequence ID" value="MBU3852154.1"/>
    <property type="molecule type" value="Genomic_DNA"/>
</dbReference>
<sequence>MQELNTLIKQCNALLVDIPEHKKLLAGLFYYKYLSDRLLFRVSFLLEEPENNLQQAQAVYAEAWADDARSDLINDLGHECGYLIKPGNTINGLAKQVALTTTTIKNALTQIKLFDNKQLSQDLSKINIGDVNPVTWQQLLKQLTTVAVISPDNDAQTPILPAAAVFLQQVQKIIITL</sequence>
<evidence type="ECO:0000256" key="2">
    <source>
        <dbReference type="ARBA" id="ARBA00022747"/>
    </source>
</evidence>
<gene>
    <name evidence="3" type="ORF">H9901_05595</name>
</gene>
<organism evidence="3 4">
    <name type="scientific">Candidatus Paralactobacillus gallistercoris</name>
    <dbReference type="NCBI Taxonomy" id="2838724"/>
    <lineage>
        <taxon>Bacteria</taxon>
        <taxon>Bacillati</taxon>
        <taxon>Bacillota</taxon>
        <taxon>Bacilli</taxon>
        <taxon>Lactobacillales</taxon>
        <taxon>Lactobacillaceae</taxon>
        <taxon>Lactobacillus</taxon>
    </lineage>
</organism>
<comment type="similarity">
    <text evidence="1">Belongs to the N(4)/N(6)-methyltransferase family.</text>
</comment>
<keyword evidence="2" id="KW-0680">Restriction system</keyword>
<name>A0A948TK07_9LACO</name>
<dbReference type="Proteomes" id="UP000777303">
    <property type="component" value="Unassembled WGS sequence"/>
</dbReference>
<dbReference type="GO" id="GO:0009307">
    <property type="term" value="P:DNA restriction-modification system"/>
    <property type="evidence" value="ECO:0007669"/>
    <property type="project" value="UniProtKB-KW"/>
</dbReference>
<evidence type="ECO:0000313" key="3">
    <source>
        <dbReference type="EMBL" id="MBU3852154.1"/>
    </source>
</evidence>